<accession>A0ACB9S4C1</accession>
<reference evidence="2" key="1">
    <citation type="journal article" date="2023" name="Front. Plant Sci.">
        <title>Chromosomal-level genome assembly of Melastoma candidum provides insights into trichome evolution.</title>
        <authorList>
            <person name="Zhong Y."/>
            <person name="Wu W."/>
            <person name="Sun C."/>
            <person name="Zou P."/>
            <person name="Liu Y."/>
            <person name="Dai S."/>
            <person name="Zhou R."/>
        </authorList>
    </citation>
    <scope>NUCLEOTIDE SEQUENCE [LARGE SCALE GENOMIC DNA]</scope>
</reference>
<name>A0ACB9S4C1_9MYRT</name>
<dbReference type="EMBL" id="CM042881">
    <property type="protein sequence ID" value="KAI4385994.1"/>
    <property type="molecule type" value="Genomic_DNA"/>
</dbReference>
<keyword evidence="2" id="KW-1185">Reference proteome</keyword>
<protein>
    <submittedName>
        <fullName evidence="1">Uncharacterized protein</fullName>
    </submittedName>
</protein>
<comment type="caution">
    <text evidence="1">The sequence shown here is derived from an EMBL/GenBank/DDBJ whole genome shotgun (WGS) entry which is preliminary data.</text>
</comment>
<evidence type="ECO:0000313" key="1">
    <source>
        <dbReference type="EMBL" id="KAI4385994.1"/>
    </source>
</evidence>
<gene>
    <name evidence="1" type="ORF">MLD38_003972</name>
</gene>
<evidence type="ECO:0000313" key="2">
    <source>
        <dbReference type="Proteomes" id="UP001057402"/>
    </source>
</evidence>
<dbReference type="Proteomes" id="UP001057402">
    <property type="component" value="Chromosome 2"/>
</dbReference>
<sequence length="306" mass="35633">MSAVDSLKAHHLYRSACPFQKLACIFANHNILSLAEKATTLHVIDFGILYGFQWPPLIFRLAKRAGGPPRLRITGIELPERGFRPAERVQATGQMLAKYCERFGVPFEYNAIAKKWETIRIEDLKLRKNETIAVNTLFRFKHLLDQTVAVNNPRDTVLNLIRKIKPDMFMQAVVNGSFNAPFFVTRFREALFHYSSMFDAFDYNLSQEDQVRLLYEKEFFGREVGNVLACEGSERVERPETYKQWQIRVMRAGFKQLQLDPVLMRKVRFKLTEQYHEDFVIDVDGQWMLQGWKGRILFASSGWVPA</sequence>
<proteinExistence type="predicted"/>
<organism evidence="1 2">
    <name type="scientific">Melastoma candidum</name>
    <dbReference type="NCBI Taxonomy" id="119954"/>
    <lineage>
        <taxon>Eukaryota</taxon>
        <taxon>Viridiplantae</taxon>
        <taxon>Streptophyta</taxon>
        <taxon>Embryophyta</taxon>
        <taxon>Tracheophyta</taxon>
        <taxon>Spermatophyta</taxon>
        <taxon>Magnoliopsida</taxon>
        <taxon>eudicotyledons</taxon>
        <taxon>Gunneridae</taxon>
        <taxon>Pentapetalae</taxon>
        <taxon>rosids</taxon>
        <taxon>malvids</taxon>
        <taxon>Myrtales</taxon>
        <taxon>Melastomataceae</taxon>
        <taxon>Melastomatoideae</taxon>
        <taxon>Melastomateae</taxon>
        <taxon>Melastoma</taxon>
    </lineage>
</organism>